<evidence type="ECO:0000313" key="3">
    <source>
        <dbReference type="Proteomes" id="UP001610861"/>
    </source>
</evidence>
<protein>
    <submittedName>
        <fullName evidence="2">Diacylglycerol/lipid kinase family protein</fullName>
        <ecNumber evidence="2">2.7.1.-</ecNumber>
    </submittedName>
</protein>
<dbReference type="PROSITE" id="PS50146">
    <property type="entry name" value="DAGK"/>
    <property type="match status" value="1"/>
</dbReference>
<dbReference type="Proteomes" id="UP001610861">
    <property type="component" value="Unassembled WGS sequence"/>
</dbReference>
<dbReference type="InterPro" id="IPR016064">
    <property type="entry name" value="NAD/diacylglycerol_kinase_sf"/>
</dbReference>
<dbReference type="EC" id="2.7.1.-" evidence="2"/>
<dbReference type="InterPro" id="IPR017438">
    <property type="entry name" value="ATP-NAD_kinase_N"/>
</dbReference>
<comment type="caution">
    <text evidence="2">The sequence shown here is derived from an EMBL/GenBank/DDBJ whole genome shotgun (WGS) entry which is preliminary data.</text>
</comment>
<dbReference type="Gene3D" id="2.60.200.40">
    <property type="match status" value="1"/>
</dbReference>
<keyword evidence="2" id="KW-0808">Transferase</keyword>
<proteinExistence type="predicted"/>
<keyword evidence="3" id="KW-1185">Reference proteome</keyword>
<gene>
    <name evidence="2" type="ORF">ACH3VR_17670</name>
</gene>
<dbReference type="Pfam" id="PF00781">
    <property type="entry name" value="DAGK_cat"/>
    <property type="match status" value="1"/>
</dbReference>
<accession>A0ABW7QBH1</accession>
<dbReference type="Gene3D" id="3.40.50.10330">
    <property type="entry name" value="Probable inorganic polyphosphate/atp-NAD kinase, domain 1"/>
    <property type="match status" value="1"/>
</dbReference>
<dbReference type="RefSeq" id="WP_397557634.1">
    <property type="nucleotide sequence ID" value="NZ_JBIQWL010000008.1"/>
</dbReference>
<evidence type="ECO:0000313" key="2">
    <source>
        <dbReference type="EMBL" id="MFH8252199.1"/>
    </source>
</evidence>
<organism evidence="2 3">
    <name type="scientific">Microbacterium alkaliflavum</name>
    <dbReference type="NCBI Taxonomy" id="3248839"/>
    <lineage>
        <taxon>Bacteria</taxon>
        <taxon>Bacillati</taxon>
        <taxon>Actinomycetota</taxon>
        <taxon>Actinomycetes</taxon>
        <taxon>Micrococcales</taxon>
        <taxon>Microbacteriaceae</taxon>
        <taxon>Microbacterium</taxon>
    </lineage>
</organism>
<evidence type="ECO:0000259" key="1">
    <source>
        <dbReference type="PROSITE" id="PS50146"/>
    </source>
</evidence>
<dbReference type="SUPFAM" id="SSF111331">
    <property type="entry name" value="NAD kinase/diacylglycerol kinase-like"/>
    <property type="match status" value="1"/>
</dbReference>
<reference evidence="2 3" key="1">
    <citation type="submission" date="2024-09" db="EMBL/GenBank/DDBJ databases">
        <authorList>
            <person name="Pan X."/>
        </authorList>
    </citation>
    <scope>NUCLEOTIDE SEQUENCE [LARGE SCALE GENOMIC DNA]</scope>
    <source>
        <strain evidence="2 3">B2969</strain>
    </source>
</reference>
<feature type="domain" description="DAGKc" evidence="1">
    <location>
        <begin position="54"/>
        <end position="140"/>
    </location>
</feature>
<keyword evidence="2" id="KW-0418">Kinase</keyword>
<dbReference type="EMBL" id="JBIQWL010000008">
    <property type="protein sequence ID" value="MFH8252199.1"/>
    <property type="molecule type" value="Genomic_DNA"/>
</dbReference>
<name>A0ABW7QBH1_9MICO</name>
<dbReference type="GO" id="GO:0016301">
    <property type="term" value="F:kinase activity"/>
    <property type="evidence" value="ECO:0007669"/>
    <property type="project" value="UniProtKB-KW"/>
</dbReference>
<dbReference type="InterPro" id="IPR001206">
    <property type="entry name" value="Diacylglycerol_kinase_cat_dom"/>
</dbReference>
<sequence length="325" mass="34870">MTKPEAVLEPRPTGAGVLIVRNRQSGRAVVRADPSEIIARRLPDARVHELADGELLSDVVMRALGGDDPPEVLGVLGGDGSVARMAHLARCRDLPLLVLPGGTFNHFARAVGIDDPDAAIEALVAGEGTPVTAAEVSTDGAEPITVLNAVSIGTYPHVIAEREDRMDDMGKWLGGVAATWHALREASPVTIAREGRRAKVWSVFVSVGENDPDRVALMQRQTIHDDLLDVRIHHARGSRLRAVASLAFGRRTTAILRAIGLMPPDSDVQRLVAPELTLSVRTAPGAPSVYVHDGELEDGMPRQYELHCRIVPDAVRVYAPRGASE</sequence>